<proteinExistence type="predicted"/>
<keyword evidence="1" id="KW-0812">Transmembrane</keyword>
<evidence type="ECO:0000256" key="1">
    <source>
        <dbReference type="SAM" id="Phobius"/>
    </source>
</evidence>
<dbReference type="EMBL" id="CYHB01000007">
    <property type="protein sequence ID" value="CUA87851.1"/>
    <property type="molecule type" value="Genomic_DNA"/>
</dbReference>
<evidence type="ECO:0000313" key="3">
    <source>
        <dbReference type="Proteomes" id="UP000182598"/>
    </source>
</evidence>
<dbReference type="Proteomes" id="UP000182598">
    <property type="component" value="Unassembled WGS sequence"/>
</dbReference>
<dbReference type="AlphaFoldDB" id="A0A0K6HAD2"/>
<feature type="transmembrane region" description="Helical" evidence="1">
    <location>
        <begin position="20"/>
        <end position="41"/>
    </location>
</feature>
<gene>
    <name evidence="2" type="ORF">Ga0061064_1962</name>
</gene>
<sequence length="212" mass="23497">MISESLELYSQASWTEIGIFWTSVILALVTVTATLFNYLLLRTQKDPEVIVYATPDDRRPSIINLVIENIGPGLAKRVKFTLPDYFPERAFGFEDAPKPNNMSHGPLVSGIPSLGPNAKRIITWGQYGGLFQALADEPVLIKCKYSRDRIGFPGSKKLTNECLVDIKSFDGTDESDNNWDKKAANELEQIAKALSGLAMGRQTLKVSVKEDS</sequence>
<organism evidence="2 3">
    <name type="scientific">Pseudidiomarina woesei</name>
    <dbReference type="NCBI Taxonomy" id="1381080"/>
    <lineage>
        <taxon>Bacteria</taxon>
        <taxon>Pseudomonadati</taxon>
        <taxon>Pseudomonadota</taxon>
        <taxon>Gammaproteobacteria</taxon>
        <taxon>Alteromonadales</taxon>
        <taxon>Idiomarinaceae</taxon>
        <taxon>Pseudidiomarina</taxon>
    </lineage>
</organism>
<dbReference type="OrthoDB" id="6711034at2"/>
<dbReference type="RefSeq" id="WP_055439612.1">
    <property type="nucleotide sequence ID" value="NZ_CYHB01000007.1"/>
</dbReference>
<evidence type="ECO:0000313" key="2">
    <source>
        <dbReference type="EMBL" id="CUA87851.1"/>
    </source>
</evidence>
<keyword evidence="1" id="KW-0472">Membrane</keyword>
<protein>
    <submittedName>
        <fullName evidence="2">Uncharacterized protein</fullName>
    </submittedName>
</protein>
<reference evidence="3" key="1">
    <citation type="submission" date="2015-08" db="EMBL/GenBank/DDBJ databases">
        <authorList>
            <person name="Varghese N."/>
        </authorList>
    </citation>
    <scope>NUCLEOTIDE SEQUENCE [LARGE SCALE GENOMIC DNA]</scope>
    <source>
        <strain evidence="3">DSM 27808</strain>
    </source>
</reference>
<keyword evidence="3" id="KW-1185">Reference proteome</keyword>
<keyword evidence="1" id="KW-1133">Transmembrane helix</keyword>
<accession>A0A0K6HAD2</accession>
<name>A0A0K6HAD2_9GAMM</name>